<keyword evidence="1" id="KW-1133">Transmembrane helix</keyword>
<dbReference type="AlphaFoldDB" id="A0AAQ3RQN9"/>
<protein>
    <submittedName>
        <fullName evidence="2">Uncharacterized protein</fullName>
    </submittedName>
</protein>
<organism evidence="2 3">
    <name type="scientific">Vigna mungo</name>
    <name type="common">Black gram</name>
    <name type="synonym">Phaseolus mungo</name>
    <dbReference type="NCBI Taxonomy" id="3915"/>
    <lineage>
        <taxon>Eukaryota</taxon>
        <taxon>Viridiplantae</taxon>
        <taxon>Streptophyta</taxon>
        <taxon>Embryophyta</taxon>
        <taxon>Tracheophyta</taxon>
        <taxon>Spermatophyta</taxon>
        <taxon>Magnoliopsida</taxon>
        <taxon>eudicotyledons</taxon>
        <taxon>Gunneridae</taxon>
        <taxon>Pentapetalae</taxon>
        <taxon>rosids</taxon>
        <taxon>fabids</taxon>
        <taxon>Fabales</taxon>
        <taxon>Fabaceae</taxon>
        <taxon>Papilionoideae</taxon>
        <taxon>50 kb inversion clade</taxon>
        <taxon>NPAAA clade</taxon>
        <taxon>indigoferoid/millettioid clade</taxon>
        <taxon>Phaseoleae</taxon>
        <taxon>Vigna</taxon>
    </lineage>
</organism>
<keyword evidence="1" id="KW-0812">Transmembrane</keyword>
<feature type="non-terminal residue" evidence="2">
    <location>
        <position position="1"/>
    </location>
</feature>
<evidence type="ECO:0000256" key="1">
    <source>
        <dbReference type="SAM" id="Phobius"/>
    </source>
</evidence>
<feature type="transmembrane region" description="Helical" evidence="1">
    <location>
        <begin position="63"/>
        <end position="80"/>
    </location>
</feature>
<dbReference type="Proteomes" id="UP001374535">
    <property type="component" value="Chromosome 8"/>
</dbReference>
<keyword evidence="3" id="KW-1185">Reference proteome</keyword>
<accession>A0AAQ3RQN9</accession>
<evidence type="ECO:0000313" key="3">
    <source>
        <dbReference type="Proteomes" id="UP001374535"/>
    </source>
</evidence>
<dbReference type="EMBL" id="CP144693">
    <property type="protein sequence ID" value="WVZ01623.1"/>
    <property type="molecule type" value="Genomic_DNA"/>
</dbReference>
<evidence type="ECO:0000313" key="2">
    <source>
        <dbReference type="EMBL" id="WVZ01623.1"/>
    </source>
</evidence>
<proteinExistence type="predicted"/>
<name>A0AAQ3RQN9_VIGMU</name>
<keyword evidence="1" id="KW-0472">Membrane</keyword>
<sequence length="102" mass="11514">TVQKCSNLFSSETHSDSVVTVAAAAAAADAAAAVDCDDHDDDHGDHQPLQRVLMSLLLPPFPWWTWLLLINHLVFVFVKCEREILVGKKRRQIERHKHTDTE</sequence>
<reference evidence="2 3" key="1">
    <citation type="journal article" date="2023" name="Life. Sci Alliance">
        <title>Evolutionary insights into 3D genome organization and epigenetic landscape of Vigna mungo.</title>
        <authorList>
            <person name="Junaid A."/>
            <person name="Singh B."/>
            <person name="Bhatia S."/>
        </authorList>
    </citation>
    <scope>NUCLEOTIDE SEQUENCE [LARGE SCALE GENOMIC DNA]</scope>
    <source>
        <strain evidence="2">Urdbean</strain>
    </source>
</reference>
<gene>
    <name evidence="2" type="ORF">V8G54_027692</name>
</gene>